<dbReference type="PROSITE" id="PS00041">
    <property type="entry name" value="HTH_ARAC_FAMILY_1"/>
    <property type="match status" value="1"/>
</dbReference>
<dbReference type="InterPro" id="IPR018062">
    <property type="entry name" value="HTH_AraC-typ_CS"/>
</dbReference>
<evidence type="ECO:0000256" key="2">
    <source>
        <dbReference type="ARBA" id="ARBA00023125"/>
    </source>
</evidence>
<dbReference type="InterPro" id="IPR018060">
    <property type="entry name" value="HTH_AraC"/>
</dbReference>
<dbReference type="Gene3D" id="1.10.10.60">
    <property type="entry name" value="Homeodomain-like"/>
    <property type="match status" value="2"/>
</dbReference>
<gene>
    <name evidence="5" type="ORF">SAMN06265377_2644</name>
</gene>
<dbReference type="GO" id="GO:0003700">
    <property type="term" value="F:DNA-binding transcription factor activity"/>
    <property type="evidence" value="ECO:0007669"/>
    <property type="project" value="InterPro"/>
</dbReference>
<dbReference type="RefSeq" id="WP_097046287.1">
    <property type="nucleotide sequence ID" value="NZ_OBEH01000004.1"/>
</dbReference>
<reference evidence="6" key="1">
    <citation type="submission" date="2017-09" db="EMBL/GenBank/DDBJ databases">
        <authorList>
            <person name="Varghese N."/>
            <person name="Submissions S."/>
        </authorList>
    </citation>
    <scope>NUCLEOTIDE SEQUENCE [LARGE SCALE GENOMIC DNA]</scope>
    <source>
        <strain evidence="6">DSM 25885</strain>
    </source>
</reference>
<protein>
    <submittedName>
        <fullName evidence="5">Transcriptional regulator, AraC family</fullName>
    </submittedName>
</protein>
<evidence type="ECO:0000313" key="6">
    <source>
        <dbReference type="Proteomes" id="UP000219048"/>
    </source>
</evidence>
<keyword evidence="2" id="KW-0238">DNA-binding</keyword>
<dbReference type="EMBL" id="OBEH01000004">
    <property type="protein sequence ID" value="SNZ00818.1"/>
    <property type="molecule type" value="Genomic_DNA"/>
</dbReference>
<dbReference type="SUPFAM" id="SSF46689">
    <property type="entry name" value="Homeodomain-like"/>
    <property type="match status" value="2"/>
</dbReference>
<evidence type="ECO:0000256" key="1">
    <source>
        <dbReference type="ARBA" id="ARBA00023015"/>
    </source>
</evidence>
<dbReference type="AlphaFoldDB" id="A0A285MUM5"/>
<organism evidence="5 6">
    <name type="scientific">Flagellimonas pacifica</name>
    <dbReference type="NCBI Taxonomy" id="1247520"/>
    <lineage>
        <taxon>Bacteria</taxon>
        <taxon>Pseudomonadati</taxon>
        <taxon>Bacteroidota</taxon>
        <taxon>Flavobacteriia</taxon>
        <taxon>Flavobacteriales</taxon>
        <taxon>Flavobacteriaceae</taxon>
        <taxon>Flagellimonas</taxon>
    </lineage>
</organism>
<dbReference type="InterPro" id="IPR009057">
    <property type="entry name" value="Homeodomain-like_sf"/>
</dbReference>
<accession>A0A285MUM5</accession>
<dbReference type="OrthoDB" id="799767at2"/>
<feature type="domain" description="HTH araC/xylS-type" evidence="4">
    <location>
        <begin position="229"/>
        <end position="326"/>
    </location>
</feature>
<keyword evidence="6" id="KW-1185">Reference proteome</keyword>
<keyword evidence="1" id="KW-0805">Transcription regulation</keyword>
<dbReference type="Pfam" id="PF12833">
    <property type="entry name" value="HTH_18"/>
    <property type="match status" value="1"/>
</dbReference>
<dbReference type="SMART" id="SM00342">
    <property type="entry name" value="HTH_ARAC"/>
    <property type="match status" value="1"/>
</dbReference>
<dbReference type="Proteomes" id="UP000219048">
    <property type="component" value="Unassembled WGS sequence"/>
</dbReference>
<dbReference type="GO" id="GO:0043565">
    <property type="term" value="F:sequence-specific DNA binding"/>
    <property type="evidence" value="ECO:0007669"/>
    <property type="project" value="InterPro"/>
</dbReference>
<dbReference type="PANTHER" id="PTHR47893">
    <property type="entry name" value="REGULATORY PROTEIN PCHR"/>
    <property type="match status" value="1"/>
</dbReference>
<evidence type="ECO:0000256" key="3">
    <source>
        <dbReference type="ARBA" id="ARBA00023163"/>
    </source>
</evidence>
<dbReference type="InterPro" id="IPR053142">
    <property type="entry name" value="PchR_regulatory_protein"/>
</dbReference>
<proteinExistence type="predicted"/>
<name>A0A285MUM5_9FLAO</name>
<sequence>MQTRLKSAIFGKKTLIREYNEDFQNQDLKEREITYDNEYIRGKVDEVMLDGAHLSMRDIEVKKPYQVNVTHDSPLFKLHFEIQGSSLYVPNDSENPNVSIPHGHYNLLFIPEVDGTLYFDTKHRKTLEVRFSEFLLTKHIGLKFKNVFKSFGDAIIKQKPYLLWKEGRPISPKLCFLLNDIMDCGFQNISKKAYLEAKIVELLVTVLNEVSSSEYCKDLVPKDDYSSILKIDAYIKNNLKKTLTITTLSNIAGLNTSKLKKEFKLVFGTTIFKYITELRMAKAKDLIANRGFTVSEASYEVGYKNPQHFTAAFKRMFGYLPRNIKR</sequence>
<dbReference type="PANTHER" id="PTHR47893:SF1">
    <property type="entry name" value="REGULATORY PROTEIN PCHR"/>
    <property type="match status" value="1"/>
</dbReference>
<evidence type="ECO:0000313" key="5">
    <source>
        <dbReference type="EMBL" id="SNZ00818.1"/>
    </source>
</evidence>
<dbReference type="PROSITE" id="PS01124">
    <property type="entry name" value="HTH_ARAC_FAMILY_2"/>
    <property type="match status" value="1"/>
</dbReference>
<keyword evidence="3" id="KW-0804">Transcription</keyword>
<evidence type="ECO:0000259" key="4">
    <source>
        <dbReference type="PROSITE" id="PS01124"/>
    </source>
</evidence>